<sequence>MAHITSSRRPLLLPASTLFLYGCEAGILGVAAVELISELRRMTAGEKLEQPLLAGRPNSYVPGTATPTRLVSPGPPAGGGAAAWRGPFAGFVLVDTRLPVDGTLEVGAPPW</sequence>
<gene>
    <name evidence="1" type="ORF">F4820DRAFT_463880</name>
</gene>
<evidence type="ECO:0000313" key="2">
    <source>
        <dbReference type="Proteomes" id="UP001497700"/>
    </source>
</evidence>
<name>A0ACB9YTF8_9PEZI</name>
<keyword evidence="2" id="KW-1185">Reference proteome</keyword>
<protein>
    <submittedName>
        <fullName evidence="1">Uncharacterized protein</fullName>
    </submittedName>
</protein>
<evidence type="ECO:0000313" key="1">
    <source>
        <dbReference type="EMBL" id="KAI4862243.1"/>
    </source>
</evidence>
<accession>A0ACB9YTF8</accession>
<dbReference type="EMBL" id="MU393530">
    <property type="protein sequence ID" value="KAI4862243.1"/>
    <property type="molecule type" value="Genomic_DNA"/>
</dbReference>
<dbReference type="Proteomes" id="UP001497700">
    <property type="component" value="Unassembled WGS sequence"/>
</dbReference>
<organism evidence="1 2">
    <name type="scientific">Hypoxylon rubiginosum</name>
    <dbReference type="NCBI Taxonomy" id="110542"/>
    <lineage>
        <taxon>Eukaryota</taxon>
        <taxon>Fungi</taxon>
        <taxon>Dikarya</taxon>
        <taxon>Ascomycota</taxon>
        <taxon>Pezizomycotina</taxon>
        <taxon>Sordariomycetes</taxon>
        <taxon>Xylariomycetidae</taxon>
        <taxon>Xylariales</taxon>
        <taxon>Hypoxylaceae</taxon>
        <taxon>Hypoxylon</taxon>
    </lineage>
</organism>
<comment type="caution">
    <text evidence="1">The sequence shown here is derived from an EMBL/GenBank/DDBJ whole genome shotgun (WGS) entry which is preliminary data.</text>
</comment>
<reference evidence="1 2" key="1">
    <citation type="journal article" date="2022" name="New Phytol.">
        <title>Ecological generalism drives hyperdiversity of secondary metabolite gene clusters in xylarialean endophytes.</title>
        <authorList>
            <person name="Franco M.E.E."/>
            <person name="Wisecaver J.H."/>
            <person name="Arnold A.E."/>
            <person name="Ju Y.M."/>
            <person name="Slot J.C."/>
            <person name="Ahrendt S."/>
            <person name="Moore L.P."/>
            <person name="Eastman K.E."/>
            <person name="Scott K."/>
            <person name="Konkel Z."/>
            <person name="Mondo S.J."/>
            <person name="Kuo A."/>
            <person name="Hayes R.D."/>
            <person name="Haridas S."/>
            <person name="Andreopoulos B."/>
            <person name="Riley R."/>
            <person name="LaButti K."/>
            <person name="Pangilinan J."/>
            <person name="Lipzen A."/>
            <person name="Amirebrahimi M."/>
            <person name="Yan J."/>
            <person name="Adam C."/>
            <person name="Keymanesh K."/>
            <person name="Ng V."/>
            <person name="Louie K."/>
            <person name="Northen T."/>
            <person name="Drula E."/>
            <person name="Henrissat B."/>
            <person name="Hsieh H.M."/>
            <person name="Youens-Clark K."/>
            <person name="Lutzoni F."/>
            <person name="Miadlikowska J."/>
            <person name="Eastwood D.C."/>
            <person name="Hamelin R.C."/>
            <person name="Grigoriev I.V."/>
            <person name="U'Ren J.M."/>
        </authorList>
    </citation>
    <scope>NUCLEOTIDE SEQUENCE [LARGE SCALE GENOMIC DNA]</scope>
    <source>
        <strain evidence="1 2">CBS 119005</strain>
    </source>
</reference>
<proteinExistence type="predicted"/>